<protein>
    <recommendedName>
        <fullName evidence="3">histidine kinase</fullName>
        <ecNumber evidence="3">2.7.13.3</ecNumber>
    </recommendedName>
</protein>
<evidence type="ECO:0000256" key="6">
    <source>
        <dbReference type="ARBA" id="ARBA00022692"/>
    </source>
</evidence>
<dbReference type="PANTHER" id="PTHR45436">
    <property type="entry name" value="SENSOR HISTIDINE KINASE YKOH"/>
    <property type="match status" value="1"/>
</dbReference>
<dbReference type="SMART" id="SM00387">
    <property type="entry name" value="HATPase_c"/>
    <property type="match status" value="1"/>
</dbReference>
<accession>A0ABX0V6A2</accession>
<keyword evidence="7 12" id="KW-0418">Kinase</keyword>
<organism evidence="12 13">
    <name type="scientific">Pseudochelatococcus lubricantis</name>
    <dbReference type="NCBI Taxonomy" id="1538102"/>
    <lineage>
        <taxon>Bacteria</taxon>
        <taxon>Pseudomonadati</taxon>
        <taxon>Pseudomonadota</taxon>
        <taxon>Alphaproteobacteria</taxon>
        <taxon>Hyphomicrobiales</taxon>
        <taxon>Chelatococcaceae</taxon>
        <taxon>Pseudochelatococcus</taxon>
    </lineage>
</organism>
<keyword evidence="5 12" id="KW-0808">Transferase</keyword>
<dbReference type="InterPro" id="IPR005467">
    <property type="entry name" value="His_kinase_dom"/>
</dbReference>
<dbReference type="EC" id="2.7.13.3" evidence="3"/>
<comment type="catalytic activity">
    <reaction evidence="1">
        <text>ATP + protein L-histidine = ADP + protein N-phospho-L-histidine.</text>
        <dbReference type="EC" id="2.7.13.3"/>
    </reaction>
</comment>
<dbReference type="InterPro" id="IPR036890">
    <property type="entry name" value="HATPase_C_sf"/>
</dbReference>
<dbReference type="InterPro" id="IPR050428">
    <property type="entry name" value="TCS_sensor_his_kinase"/>
</dbReference>
<dbReference type="SUPFAM" id="SSF47384">
    <property type="entry name" value="Homodimeric domain of signal transducing histidine kinase"/>
    <property type="match status" value="1"/>
</dbReference>
<dbReference type="PROSITE" id="PS50109">
    <property type="entry name" value="HIS_KIN"/>
    <property type="match status" value="1"/>
</dbReference>
<proteinExistence type="predicted"/>
<evidence type="ECO:0000256" key="7">
    <source>
        <dbReference type="ARBA" id="ARBA00022777"/>
    </source>
</evidence>
<evidence type="ECO:0000256" key="2">
    <source>
        <dbReference type="ARBA" id="ARBA00004370"/>
    </source>
</evidence>
<dbReference type="SUPFAM" id="SSF55874">
    <property type="entry name" value="ATPase domain of HSP90 chaperone/DNA topoisomerase II/histidine kinase"/>
    <property type="match status" value="1"/>
</dbReference>
<dbReference type="InterPro" id="IPR003661">
    <property type="entry name" value="HisK_dim/P_dom"/>
</dbReference>
<dbReference type="GO" id="GO:0004673">
    <property type="term" value="F:protein histidine kinase activity"/>
    <property type="evidence" value="ECO:0007669"/>
    <property type="project" value="UniProtKB-EC"/>
</dbReference>
<dbReference type="PRINTS" id="PR00344">
    <property type="entry name" value="BCTRLSENSOR"/>
</dbReference>
<dbReference type="InterPro" id="IPR004358">
    <property type="entry name" value="Sig_transdc_His_kin-like_C"/>
</dbReference>
<dbReference type="InterPro" id="IPR036097">
    <property type="entry name" value="HisK_dim/P_sf"/>
</dbReference>
<comment type="subcellular location">
    <subcellularLocation>
        <location evidence="2">Membrane</location>
    </subcellularLocation>
</comment>
<evidence type="ECO:0000256" key="9">
    <source>
        <dbReference type="ARBA" id="ARBA00023136"/>
    </source>
</evidence>
<reference evidence="12 13" key="1">
    <citation type="submission" date="2020-03" db="EMBL/GenBank/DDBJ databases">
        <title>Genomic Encyclopedia of Type Strains, Phase IV (KMG-IV): sequencing the most valuable type-strain genomes for metagenomic binning, comparative biology and taxonomic classification.</title>
        <authorList>
            <person name="Goeker M."/>
        </authorList>
    </citation>
    <scope>NUCLEOTIDE SEQUENCE [LARGE SCALE GENOMIC DNA]</scope>
    <source>
        <strain evidence="12 13">DSM 103870</strain>
    </source>
</reference>
<dbReference type="Proteomes" id="UP001429580">
    <property type="component" value="Unassembled WGS sequence"/>
</dbReference>
<name>A0ABX0V6A2_9HYPH</name>
<dbReference type="InterPro" id="IPR003594">
    <property type="entry name" value="HATPase_dom"/>
</dbReference>
<dbReference type="PANTHER" id="PTHR45436:SF5">
    <property type="entry name" value="SENSOR HISTIDINE KINASE TRCS"/>
    <property type="match status" value="1"/>
</dbReference>
<keyword evidence="13" id="KW-1185">Reference proteome</keyword>
<keyword evidence="9 10" id="KW-0472">Membrane</keyword>
<evidence type="ECO:0000256" key="10">
    <source>
        <dbReference type="SAM" id="Phobius"/>
    </source>
</evidence>
<keyword evidence="4" id="KW-0597">Phosphoprotein</keyword>
<dbReference type="CDD" id="cd00075">
    <property type="entry name" value="HATPase"/>
    <property type="match status" value="1"/>
</dbReference>
<dbReference type="Gene3D" id="1.10.287.130">
    <property type="match status" value="1"/>
</dbReference>
<evidence type="ECO:0000259" key="11">
    <source>
        <dbReference type="PROSITE" id="PS50109"/>
    </source>
</evidence>
<evidence type="ECO:0000313" key="13">
    <source>
        <dbReference type="Proteomes" id="UP001429580"/>
    </source>
</evidence>
<keyword evidence="8 10" id="KW-1133">Transmembrane helix</keyword>
<evidence type="ECO:0000256" key="3">
    <source>
        <dbReference type="ARBA" id="ARBA00012438"/>
    </source>
</evidence>
<evidence type="ECO:0000256" key="1">
    <source>
        <dbReference type="ARBA" id="ARBA00000085"/>
    </source>
</evidence>
<keyword evidence="6 10" id="KW-0812">Transmembrane</keyword>
<sequence length="432" mass="46833">MPLRVSLIIAFSVVFTILGVASAVYGHVSARREVWDVLDLQQRQIAQLIGDGSGVFSDHSGSTDLSNEDGYAVEVRFADGRASRVSRADVDFPETIVPGFSTFDTPSGEWRVFTLIGEQRVVRVAQMLAERQELAENAAWNAALPILVAIPLSWGVVWALVGAILGRLRPLIEQVERRTAEETEPVELGDGPAELRPLVDAMNLAFARQRAAAEQQKQFVSDAAHELRTPLTALSLQIENLRHANRDPALDGPLTDATSGIRRASALTSRLLQLARQEARATVAAPAEVRLDDIAVRVIGSFFASAQAKNIDLGTKASEPTIVRGDEADLVALVEILVDNAVRYTPAGGTIDLTIRKERELPLLIVEDTGPGIPEDAIELVFERFYRVDEAQGEGAGLGLAIARVISARHGATIALENRRDQTGLRATVHFP</sequence>
<dbReference type="Pfam" id="PF02518">
    <property type="entry name" value="HATPase_c"/>
    <property type="match status" value="1"/>
</dbReference>
<dbReference type="Pfam" id="PF00512">
    <property type="entry name" value="HisKA"/>
    <property type="match status" value="1"/>
</dbReference>
<evidence type="ECO:0000256" key="8">
    <source>
        <dbReference type="ARBA" id="ARBA00022989"/>
    </source>
</evidence>
<evidence type="ECO:0000256" key="4">
    <source>
        <dbReference type="ARBA" id="ARBA00022553"/>
    </source>
</evidence>
<dbReference type="Gene3D" id="3.30.565.10">
    <property type="entry name" value="Histidine kinase-like ATPase, C-terminal domain"/>
    <property type="match status" value="1"/>
</dbReference>
<feature type="domain" description="Histidine kinase" evidence="11">
    <location>
        <begin position="222"/>
        <end position="432"/>
    </location>
</feature>
<gene>
    <name evidence="12" type="ORF">FHS82_003711</name>
</gene>
<dbReference type="EMBL" id="JAASQI010000011">
    <property type="protein sequence ID" value="NIJ59850.1"/>
    <property type="molecule type" value="Genomic_DNA"/>
</dbReference>
<evidence type="ECO:0000256" key="5">
    <source>
        <dbReference type="ARBA" id="ARBA00022679"/>
    </source>
</evidence>
<comment type="caution">
    <text evidence="12">The sequence shown here is derived from an EMBL/GenBank/DDBJ whole genome shotgun (WGS) entry which is preliminary data.</text>
</comment>
<dbReference type="RefSeq" id="WP_166955652.1">
    <property type="nucleotide sequence ID" value="NZ_JAASQI010000011.1"/>
</dbReference>
<dbReference type="CDD" id="cd00082">
    <property type="entry name" value="HisKA"/>
    <property type="match status" value="1"/>
</dbReference>
<dbReference type="SMART" id="SM00388">
    <property type="entry name" value="HisKA"/>
    <property type="match status" value="1"/>
</dbReference>
<evidence type="ECO:0000313" key="12">
    <source>
        <dbReference type="EMBL" id="NIJ59850.1"/>
    </source>
</evidence>
<feature type="transmembrane region" description="Helical" evidence="10">
    <location>
        <begin position="142"/>
        <end position="168"/>
    </location>
</feature>